<accession>D0WJ74</accession>
<evidence type="ECO:0000313" key="3">
    <source>
        <dbReference type="Proteomes" id="UP000006001"/>
    </source>
</evidence>
<organism evidence="2 3">
    <name type="scientific">Slackia exigua (strain ATCC 700122 / DSM 15923 / CIP 105133 / JCM 11022 / KCTC 5966 / S-7)</name>
    <dbReference type="NCBI Taxonomy" id="649764"/>
    <lineage>
        <taxon>Bacteria</taxon>
        <taxon>Bacillati</taxon>
        <taxon>Actinomycetota</taxon>
        <taxon>Coriobacteriia</taxon>
        <taxon>Eggerthellales</taxon>
        <taxon>Eggerthellaceae</taxon>
        <taxon>Slackia</taxon>
    </lineage>
</organism>
<feature type="region of interest" description="Disordered" evidence="1">
    <location>
        <begin position="1"/>
        <end position="31"/>
    </location>
</feature>
<comment type="caution">
    <text evidence="2">The sequence shown here is derived from an EMBL/GenBank/DDBJ whole genome shotgun (WGS) entry which is preliminary data.</text>
</comment>
<proteinExistence type="predicted"/>
<dbReference type="EMBL" id="ACUX02000019">
    <property type="protein sequence ID" value="EEZ60422.1"/>
    <property type="molecule type" value="Genomic_DNA"/>
</dbReference>
<feature type="compositionally biased region" description="Basic residues" evidence="1">
    <location>
        <begin position="1"/>
        <end position="11"/>
    </location>
</feature>
<sequence length="81" mass="9362">MAHSKARRSHTRAFPSTDRHASCGRARRIRRSATVRQRRIACLHAIKSKSYSVRKYEKHAWKSLQNHDKGRACRPDASGLH</sequence>
<reference evidence="2" key="1">
    <citation type="submission" date="2009-10" db="EMBL/GenBank/DDBJ databases">
        <authorList>
            <person name="Weinstock G."/>
            <person name="Sodergren E."/>
            <person name="Clifton S."/>
            <person name="Fulton L."/>
            <person name="Fulton B."/>
            <person name="Courtney L."/>
            <person name="Fronick C."/>
            <person name="Harrison M."/>
            <person name="Strong C."/>
            <person name="Farmer C."/>
            <person name="Delahaunty K."/>
            <person name="Markovic C."/>
            <person name="Hall O."/>
            <person name="Minx P."/>
            <person name="Tomlinson C."/>
            <person name="Mitreva M."/>
            <person name="Nelson J."/>
            <person name="Hou S."/>
            <person name="Wollam A."/>
            <person name="Pepin K.H."/>
            <person name="Johnson M."/>
            <person name="Bhonagiri V."/>
            <person name="Nash W.E."/>
            <person name="Warren W."/>
            <person name="Chinwalla A."/>
            <person name="Mardis E.R."/>
            <person name="Wilson R.K."/>
        </authorList>
    </citation>
    <scope>NUCLEOTIDE SEQUENCE [LARGE SCALE GENOMIC DNA]</scope>
    <source>
        <strain evidence="2">ATCC 700122</strain>
    </source>
</reference>
<gene>
    <name evidence="2" type="ORF">HMPREF0762_01899</name>
</gene>
<dbReference type="AlphaFoldDB" id="D0WJ74"/>
<keyword evidence="3" id="KW-1185">Reference proteome</keyword>
<name>D0WJ74_SLAES</name>
<dbReference type="STRING" id="649764.HMPREF0762_01899"/>
<dbReference type="HOGENOM" id="CLU_2572026_0_0_11"/>
<evidence type="ECO:0000256" key="1">
    <source>
        <dbReference type="SAM" id="MobiDB-lite"/>
    </source>
</evidence>
<evidence type="ECO:0000313" key="2">
    <source>
        <dbReference type="EMBL" id="EEZ60422.1"/>
    </source>
</evidence>
<dbReference type="Proteomes" id="UP000006001">
    <property type="component" value="Unassembled WGS sequence"/>
</dbReference>
<protein>
    <submittedName>
        <fullName evidence="2">Uncharacterized protein</fullName>
    </submittedName>
</protein>